<evidence type="ECO:0000313" key="7">
    <source>
        <dbReference type="EMBL" id="GIG36868.1"/>
    </source>
</evidence>
<keyword evidence="8" id="KW-1185">Reference proteome</keyword>
<evidence type="ECO:0000256" key="1">
    <source>
        <dbReference type="ARBA" id="ARBA00004167"/>
    </source>
</evidence>
<dbReference type="Pfam" id="PF07963">
    <property type="entry name" value="N_methyl"/>
    <property type="match status" value="1"/>
</dbReference>
<dbReference type="AlphaFoldDB" id="A0A919PB04"/>
<dbReference type="InterPro" id="IPR045584">
    <property type="entry name" value="Pilin-like"/>
</dbReference>
<dbReference type="PANTHER" id="PTHR30093">
    <property type="entry name" value="GENERAL SECRETION PATHWAY PROTEIN G"/>
    <property type="match status" value="1"/>
</dbReference>
<sequence>MCARLRRVRDDDTGFTLTELLVVIVIIGILAAVAVPLYINQQARARDSAAQSDVSGIGREIQTQLVTADPTRIRVGMNFDPVTGDPTTYWVSSTGSASGAEPLGGVSTSVKLLTGAGAAVADETTAVALVPYPGDSDPVNQHNWCVNVRTDAGKEKDYRYSAQRGLETGTCS</sequence>
<keyword evidence="2" id="KW-0488">Methylation</keyword>
<evidence type="ECO:0000256" key="5">
    <source>
        <dbReference type="ARBA" id="ARBA00023136"/>
    </source>
</evidence>
<comment type="subcellular location">
    <subcellularLocation>
        <location evidence="1">Membrane</location>
        <topology evidence="1">Single-pass membrane protein</topology>
    </subcellularLocation>
</comment>
<evidence type="ECO:0000256" key="4">
    <source>
        <dbReference type="ARBA" id="ARBA00022989"/>
    </source>
</evidence>
<evidence type="ECO:0000256" key="3">
    <source>
        <dbReference type="ARBA" id="ARBA00022692"/>
    </source>
</evidence>
<dbReference type="PANTHER" id="PTHR30093:SF44">
    <property type="entry name" value="TYPE II SECRETION SYSTEM CORE PROTEIN G"/>
    <property type="match status" value="1"/>
</dbReference>
<evidence type="ECO:0000256" key="6">
    <source>
        <dbReference type="SAM" id="Phobius"/>
    </source>
</evidence>
<evidence type="ECO:0000313" key="8">
    <source>
        <dbReference type="Proteomes" id="UP000642125"/>
    </source>
</evidence>
<keyword evidence="5 6" id="KW-0472">Membrane</keyword>
<dbReference type="RefSeq" id="WP_203668891.1">
    <property type="nucleotide sequence ID" value="NZ_BONO01000016.1"/>
</dbReference>
<dbReference type="EMBL" id="BONO01000016">
    <property type="protein sequence ID" value="GIG36868.1"/>
    <property type="molecule type" value="Genomic_DNA"/>
</dbReference>
<dbReference type="SUPFAM" id="SSF54523">
    <property type="entry name" value="Pili subunits"/>
    <property type="match status" value="1"/>
</dbReference>
<gene>
    <name evidence="7" type="ORF">Cpa01nite_22490</name>
</gene>
<comment type="caution">
    <text evidence="7">The sequence shown here is derived from an EMBL/GenBank/DDBJ whole genome shotgun (WGS) entry which is preliminary data.</text>
</comment>
<protein>
    <recommendedName>
        <fullName evidence="9">Prepilin-type N-terminal cleavage/methylation domain-containing protein</fullName>
    </recommendedName>
</protein>
<dbReference type="GO" id="GO:0016020">
    <property type="term" value="C:membrane"/>
    <property type="evidence" value="ECO:0007669"/>
    <property type="project" value="UniProtKB-SubCell"/>
</dbReference>
<accession>A0A919PB04</accession>
<feature type="transmembrane region" description="Helical" evidence="6">
    <location>
        <begin position="20"/>
        <end position="39"/>
    </location>
</feature>
<dbReference type="Proteomes" id="UP000642125">
    <property type="component" value="Unassembled WGS sequence"/>
</dbReference>
<proteinExistence type="predicted"/>
<dbReference type="InterPro" id="IPR012902">
    <property type="entry name" value="N_methyl_site"/>
</dbReference>
<keyword evidence="3 6" id="KW-0812">Transmembrane</keyword>
<organism evidence="7 8">
    <name type="scientific">Cellulomonas pakistanensis</name>
    <dbReference type="NCBI Taxonomy" id="992287"/>
    <lineage>
        <taxon>Bacteria</taxon>
        <taxon>Bacillati</taxon>
        <taxon>Actinomycetota</taxon>
        <taxon>Actinomycetes</taxon>
        <taxon>Micrococcales</taxon>
        <taxon>Cellulomonadaceae</taxon>
        <taxon>Cellulomonas</taxon>
    </lineage>
</organism>
<reference evidence="7" key="1">
    <citation type="submission" date="2021-01" db="EMBL/GenBank/DDBJ databases">
        <title>Whole genome shotgun sequence of Cellulomonas pakistanensis NBRC 110800.</title>
        <authorList>
            <person name="Komaki H."/>
            <person name="Tamura T."/>
        </authorList>
    </citation>
    <scope>NUCLEOTIDE SEQUENCE</scope>
    <source>
        <strain evidence="7">NBRC 110800</strain>
    </source>
</reference>
<keyword evidence="4 6" id="KW-1133">Transmembrane helix</keyword>
<evidence type="ECO:0000256" key="2">
    <source>
        <dbReference type="ARBA" id="ARBA00022481"/>
    </source>
</evidence>
<evidence type="ECO:0008006" key="9">
    <source>
        <dbReference type="Google" id="ProtNLM"/>
    </source>
</evidence>
<name>A0A919PB04_9CELL</name>
<dbReference type="NCBIfam" id="TIGR02532">
    <property type="entry name" value="IV_pilin_GFxxxE"/>
    <property type="match status" value="1"/>
</dbReference>
<dbReference type="Gene3D" id="3.30.700.10">
    <property type="entry name" value="Glycoprotein, Type 4 Pilin"/>
    <property type="match status" value="1"/>
</dbReference>